<accession>A0A0E9TES3</accession>
<dbReference type="EMBL" id="GBXM01056388">
    <property type="protein sequence ID" value="JAH52189.1"/>
    <property type="molecule type" value="Transcribed_RNA"/>
</dbReference>
<dbReference type="AlphaFoldDB" id="A0A0E9TES3"/>
<name>A0A0E9TES3_ANGAN</name>
<proteinExistence type="predicted"/>
<evidence type="ECO:0000313" key="1">
    <source>
        <dbReference type="EMBL" id="JAH52189.1"/>
    </source>
</evidence>
<protein>
    <submittedName>
        <fullName evidence="1">Uncharacterized protein</fullName>
    </submittedName>
</protein>
<sequence length="54" mass="6042">MELLISRAALFSGVLRFFCVPLKEVERVHVVIQLSIAAVHAAFSWKPPMPIEPP</sequence>
<reference evidence="1" key="2">
    <citation type="journal article" date="2015" name="Fish Shellfish Immunol.">
        <title>Early steps in the European eel (Anguilla anguilla)-Vibrio vulnificus interaction in the gills: Role of the RtxA13 toxin.</title>
        <authorList>
            <person name="Callol A."/>
            <person name="Pajuelo D."/>
            <person name="Ebbesson L."/>
            <person name="Teles M."/>
            <person name="MacKenzie S."/>
            <person name="Amaro C."/>
        </authorList>
    </citation>
    <scope>NUCLEOTIDE SEQUENCE</scope>
</reference>
<reference evidence="1" key="1">
    <citation type="submission" date="2014-11" db="EMBL/GenBank/DDBJ databases">
        <authorList>
            <person name="Amaro Gonzalez C."/>
        </authorList>
    </citation>
    <scope>NUCLEOTIDE SEQUENCE</scope>
</reference>
<organism evidence="1">
    <name type="scientific">Anguilla anguilla</name>
    <name type="common">European freshwater eel</name>
    <name type="synonym">Muraena anguilla</name>
    <dbReference type="NCBI Taxonomy" id="7936"/>
    <lineage>
        <taxon>Eukaryota</taxon>
        <taxon>Metazoa</taxon>
        <taxon>Chordata</taxon>
        <taxon>Craniata</taxon>
        <taxon>Vertebrata</taxon>
        <taxon>Euteleostomi</taxon>
        <taxon>Actinopterygii</taxon>
        <taxon>Neopterygii</taxon>
        <taxon>Teleostei</taxon>
        <taxon>Anguilliformes</taxon>
        <taxon>Anguillidae</taxon>
        <taxon>Anguilla</taxon>
    </lineage>
</organism>